<feature type="region of interest" description="Disordered" evidence="1">
    <location>
        <begin position="74"/>
        <end position="140"/>
    </location>
</feature>
<reference evidence="2" key="1">
    <citation type="submission" date="2021-01" db="UniProtKB">
        <authorList>
            <consortium name="EnsemblPlants"/>
        </authorList>
    </citation>
    <scope>IDENTIFICATION</scope>
</reference>
<proteinExistence type="predicted"/>
<evidence type="ECO:0000256" key="1">
    <source>
        <dbReference type="SAM" id="MobiDB-lite"/>
    </source>
</evidence>
<dbReference type="Proteomes" id="UP000594263">
    <property type="component" value="Unplaced"/>
</dbReference>
<feature type="compositionally biased region" description="Basic residues" evidence="1">
    <location>
        <begin position="129"/>
        <end position="140"/>
    </location>
</feature>
<organism evidence="2 3">
    <name type="scientific">Kalanchoe fedtschenkoi</name>
    <name type="common">Lavender scallops</name>
    <name type="synonym">South American air plant</name>
    <dbReference type="NCBI Taxonomy" id="63787"/>
    <lineage>
        <taxon>Eukaryota</taxon>
        <taxon>Viridiplantae</taxon>
        <taxon>Streptophyta</taxon>
        <taxon>Embryophyta</taxon>
        <taxon>Tracheophyta</taxon>
        <taxon>Spermatophyta</taxon>
        <taxon>Magnoliopsida</taxon>
        <taxon>eudicotyledons</taxon>
        <taxon>Gunneridae</taxon>
        <taxon>Pentapetalae</taxon>
        <taxon>Saxifragales</taxon>
        <taxon>Crassulaceae</taxon>
        <taxon>Kalanchoe</taxon>
    </lineage>
</organism>
<dbReference type="PANTHER" id="PTHR37259">
    <property type="entry name" value="OS07G0474300 PROTEIN"/>
    <property type="match status" value="1"/>
</dbReference>
<protein>
    <submittedName>
        <fullName evidence="2">Uncharacterized protein</fullName>
    </submittedName>
</protein>
<dbReference type="PANTHER" id="PTHR37259:SF2">
    <property type="entry name" value="OS07G0474300 PROTEIN"/>
    <property type="match status" value="1"/>
</dbReference>
<dbReference type="Gramene" id="Kaladp0068s0254.1.v1.1">
    <property type="protein sequence ID" value="Kaladp0068s0254.1.v1.1"/>
    <property type="gene ID" value="Kaladp0068s0254.v1.1"/>
</dbReference>
<feature type="compositionally biased region" description="Basic residues" evidence="1">
    <location>
        <begin position="1"/>
        <end position="11"/>
    </location>
</feature>
<sequence length="140" mass="15535">MSTMKRNRKPPLAKSPVPTRPRRALRNLTSTFVQTPSGAANKSPLFECGRFYDAYSARRNESLKKPKSQCDLGVAAGTVDRGGSKRLESGSKSGAVDFQVDRSQHPRYSLRSTKENKKPPLSMSFDKPHKVKKTGTVKKI</sequence>
<dbReference type="AlphaFoldDB" id="A0A7N0UHJ0"/>
<keyword evidence="3" id="KW-1185">Reference proteome</keyword>
<feature type="region of interest" description="Disordered" evidence="1">
    <location>
        <begin position="1"/>
        <end position="39"/>
    </location>
</feature>
<accession>A0A7N0UHJ0</accession>
<name>A0A7N0UHJ0_KALFE</name>
<feature type="compositionally biased region" description="Polar residues" evidence="1">
    <location>
        <begin position="27"/>
        <end position="39"/>
    </location>
</feature>
<dbReference type="EnsemblPlants" id="Kaladp0068s0254.1.v1.1">
    <property type="protein sequence ID" value="Kaladp0068s0254.1.v1.1"/>
    <property type="gene ID" value="Kaladp0068s0254.v1.1"/>
</dbReference>
<evidence type="ECO:0000313" key="2">
    <source>
        <dbReference type="EnsemblPlants" id="Kaladp0068s0254.1.v1.1"/>
    </source>
</evidence>
<evidence type="ECO:0000313" key="3">
    <source>
        <dbReference type="Proteomes" id="UP000594263"/>
    </source>
</evidence>